<organism evidence="2 3">
    <name type="scientific">Candidatus Viridilinea mediisalina</name>
    <dbReference type="NCBI Taxonomy" id="2024553"/>
    <lineage>
        <taxon>Bacteria</taxon>
        <taxon>Bacillati</taxon>
        <taxon>Chloroflexota</taxon>
        <taxon>Chloroflexia</taxon>
        <taxon>Chloroflexales</taxon>
        <taxon>Chloroflexineae</taxon>
        <taxon>Oscillochloridaceae</taxon>
        <taxon>Candidatus Viridilinea</taxon>
    </lineage>
</organism>
<name>A0A2A6RK96_9CHLR</name>
<evidence type="ECO:0000313" key="3">
    <source>
        <dbReference type="Proteomes" id="UP000220527"/>
    </source>
</evidence>
<dbReference type="AlphaFoldDB" id="A0A2A6RK96"/>
<dbReference type="RefSeq" id="WP_097643594.1">
    <property type="nucleotide sequence ID" value="NZ_NQWI01000027.1"/>
</dbReference>
<protein>
    <recommendedName>
        <fullName evidence="4">VCBS repeat-containing protein</fullName>
    </recommendedName>
</protein>
<dbReference type="OrthoDB" id="152579at2"/>
<keyword evidence="1" id="KW-1133">Transmembrane helix</keyword>
<keyword evidence="1" id="KW-0812">Transmembrane</keyword>
<keyword evidence="3" id="KW-1185">Reference proteome</keyword>
<reference evidence="3" key="1">
    <citation type="submission" date="2017-08" db="EMBL/GenBank/DDBJ databases">
        <authorList>
            <person name="Grouzdev D.S."/>
            <person name="Gaisin V.A."/>
            <person name="Rysina M.S."/>
            <person name="Gorlenko V.M."/>
        </authorList>
    </citation>
    <scope>NUCLEOTIDE SEQUENCE [LARGE SCALE GENOMIC DNA]</scope>
    <source>
        <strain evidence="3">Kir15-3F</strain>
    </source>
</reference>
<keyword evidence="1" id="KW-0472">Membrane</keyword>
<proteinExistence type="predicted"/>
<sequence>MAIRSRTLGITRLTLVLHNLVSALRFITLLVAAVAFYLCMNLIVEWGRVWSDDLHYGRPRTTHVEGFVGHSAEGSGHPTRFIAMNLDRQVIILELPGGDATQVRHLPGPYLFGAREDLTPVLLTLRDVDGDGQDDLVATIRNEEIVYLNRDEGFRLPHAAEQLQFLEE</sequence>
<feature type="transmembrane region" description="Helical" evidence="1">
    <location>
        <begin position="20"/>
        <end position="44"/>
    </location>
</feature>
<accession>A0A2A6RK96</accession>
<evidence type="ECO:0000256" key="1">
    <source>
        <dbReference type="SAM" id="Phobius"/>
    </source>
</evidence>
<comment type="caution">
    <text evidence="2">The sequence shown here is derived from an EMBL/GenBank/DDBJ whole genome shotgun (WGS) entry which is preliminary data.</text>
</comment>
<dbReference type="EMBL" id="NQWI01000027">
    <property type="protein sequence ID" value="PDW03534.1"/>
    <property type="molecule type" value="Genomic_DNA"/>
</dbReference>
<dbReference type="Proteomes" id="UP000220527">
    <property type="component" value="Unassembled WGS sequence"/>
</dbReference>
<evidence type="ECO:0008006" key="4">
    <source>
        <dbReference type="Google" id="ProtNLM"/>
    </source>
</evidence>
<gene>
    <name evidence="2" type="ORF">CJ255_08175</name>
</gene>
<evidence type="ECO:0000313" key="2">
    <source>
        <dbReference type="EMBL" id="PDW03534.1"/>
    </source>
</evidence>